<dbReference type="Proteomes" id="UP000203302">
    <property type="component" value="Segment"/>
</dbReference>
<gene>
    <name evidence="1" type="ORF">HUXLEY_265</name>
</gene>
<dbReference type="RefSeq" id="YP_009293233.1">
    <property type="nucleotide sequence ID" value="NC_031127.1"/>
</dbReference>
<dbReference type="GeneID" id="29069387"/>
<proteinExistence type="predicted"/>
<sequence length="178" mass="19904">MNEMMGTITNGMLPCRLSREEIIARIGLLADIHIRGLLSSLTLQEFTEIAEYPVEIMTCTANGYQRFLSETTPTIIQKTAGFILRYKSALIYELGKEVLNVLEKEHITLNASDVAKLEGGDKNLLTLWTVANPTLSDVAPTSRYDIFATYLFISHIKWLVIRLEAEGEKPAAAAEQKK</sequence>
<dbReference type="OrthoDB" id="25215at10239"/>
<dbReference type="KEGG" id="vg:29069387"/>
<evidence type="ECO:0000313" key="1">
    <source>
        <dbReference type="EMBL" id="ANZ49347.1"/>
    </source>
</evidence>
<organism evidence="1 2">
    <name type="scientific">Erwinia phage vB_EamM_Huxley</name>
    <dbReference type="NCBI Taxonomy" id="1883373"/>
    <lineage>
        <taxon>Viruses</taxon>
        <taxon>Duplodnaviria</taxon>
        <taxon>Heunggongvirae</taxon>
        <taxon>Uroviricota</taxon>
        <taxon>Caudoviricetes</taxon>
        <taxon>Chimalliviridae</taxon>
        <taxon>Machinavirus</taxon>
        <taxon>Machinavirus machina</taxon>
    </lineage>
</organism>
<dbReference type="EMBL" id="KX397368">
    <property type="protein sequence ID" value="ANZ49347.1"/>
    <property type="molecule type" value="Genomic_DNA"/>
</dbReference>
<evidence type="ECO:0000313" key="2">
    <source>
        <dbReference type="Proteomes" id="UP000203302"/>
    </source>
</evidence>
<reference evidence="2" key="1">
    <citation type="submission" date="2016-06" db="EMBL/GenBank/DDBJ databases">
        <authorList>
            <person name="Berg J.A."/>
            <person name="Grossarth S.E."/>
            <person name="Jarvis T.M."/>
            <person name="Merrill B.D."/>
            <person name="Breakwell D.P."/>
            <person name="Hope S."/>
            <person name="Grose J.H."/>
        </authorList>
    </citation>
    <scope>NUCLEOTIDE SEQUENCE [LARGE SCALE GENOMIC DNA]</scope>
</reference>
<protein>
    <submittedName>
        <fullName evidence="1">Uncharacterized protein</fullName>
    </submittedName>
</protein>
<name>A0A1B2IDI4_9CAUD</name>
<accession>A0A1B2IDI4</accession>